<dbReference type="AlphaFoldDB" id="F9W8Y1"/>
<sequence>MSSVNAIQRLSREKKELDKSRVREFYAAPIPDNIFEWHFTLLGPAHTPYADGLYHGILRFPREYPFKPPDITFLTPNGRFQVGKSICSSISSYHPELWCPSYNVTLILVALRVFMGQDDELGVGALARQYISADEKQRLARESRRFSCPACGMRHAEDIWQEEMERHPPVGAEVEAKVPKLPPSNTPVAEEGSELTPDAITDSTREDGGVIADEEGAVEADGVVDDKITKEEANLDEMRELNAAASQPLAEDAIATRAVETEAEAQEGGTGEKIEPLVAEVNGESKLAEENGEVAALQPGVLIGFGDFVEVHVPFYILDATIRISLFLCIAVIAKKALWY</sequence>
<keyword evidence="4" id="KW-1185">Reference proteome</keyword>
<dbReference type="Pfam" id="PF00179">
    <property type="entry name" value="UQ_con"/>
    <property type="match status" value="1"/>
</dbReference>
<dbReference type="VEuPathDB" id="TriTrypDB:TcIL3000_0_44030"/>
<feature type="region of interest" description="Disordered" evidence="1">
    <location>
        <begin position="177"/>
        <end position="205"/>
    </location>
</feature>
<evidence type="ECO:0000259" key="2">
    <source>
        <dbReference type="PROSITE" id="PS50127"/>
    </source>
</evidence>
<reference evidence="3 4" key="2">
    <citation type="journal article" date="2012" name="Proc. Natl. Acad. Sci. U.S.A.">
        <title>Antigenic diversity is generated by distinct evolutionary mechanisms in African trypanosome species.</title>
        <authorList>
            <person name="Jackson A.P."/>
            <person name="Berry A."/>
            <person name="Aslett M."/>
            <person name="Allison H.C."/>
            <person name="Burton P."/>
            <person name="Vavrova-Anderson J."/>
            <person name="Brown R."/>
            <person name="Browne H."/>
            <person name="Corton N."/>
            <person name="Hauser H."/>
            <person name="Gamble J."/>
            <person name="Gilderthorp R."/>
            <person name="Marcello L."/>
            <person name="McQuillan J."/>
            <person name="Otto T.D."/>
            <person name="Quail M.A."/>
            <person name="Sanders M.J."/>
            <person name="van Tonder A."/>
            <person name="Ginger M.L."/>
            <person name="Field M.C."/>
            <person name="Barry J.D."/>
            <person name="Hertz-Fowler C."/>
            <person name="Berriman M."/>
        </authorList>
    </citation>
    <scope>NUCLEOTIDE SEQUENCE [LARGE SCALE GENOMIC DNA]</scope>
    <source>
        <strain evidence="3 4">IL3000</strain>
    </source>
</reference>
<dbReference type="InterPro" id="IPR050113">
    <property type="entry name" value="Ub_conjugating_enzyme"/>
</dbReference>
<evidence type="ECO:0000256" key="1">
    <source>
        <dbReference type="SAM" id="MobiDB-lite"/>
    </source>
</evidence>
<dbReference type="Proteomes" id="UP000000702">
    <property type="component" value="Unassembled WGS sequence"/>
</dbReference>
<comment type="caution">
    <text evidence="3">The sequence shown here is derived from an EMBL/GenBank/DDBJ whole genome shotgun (WGS) entry which is preliminary data.</text>
</comment>
<evidence type="ECO:0000313" key="4">
    <source>
        <dbReference type="Proteomes" id="UP000000702"/>
    </source>
</evidence>
<accession>F9W8Y1</accession>
<protein>
    <submittedName>
        <fullName evidence="3">WGS project CAEQ00000000 data, annotated contig 1798</fullName>
    </submittedName>
</protein>
<dbReference type="SUPFAM" id="SSF54495">
    <property type="entry name" value="UBC-like"/>
    <property type="match status" value="1"/>
</dbReference>
<dbReference type="InterPro" id="IPR000608">
    <property type="entry name" value="UBC"/>
</dbReference>
<evidence type="ECO:0000313" key="3">
    <source>
        <dbReference type="EMBL" id="CCD13667.1"/>
    </source>
</evidence>
<feature type="domain" description="UBC core" evidence="2">
    <location>
        <begin position="5"/>
        <end position="157"/>
    </location>
</feature>
<gene>
    <name evidence="3" type="ORF">TCIL3000_0_44030</name>
</gene>
<dbReference type="CDD" id="cd23799">
    <property type="entry name" value="UBCc_UBE2J"/>
    <property type="match status" value="1"/>
</dbReference>
<dbReference type="EMBL" id="CAEQ01001239">
    <property type="protein sequence ID" value="CCD13667.1"/>
    <property type="molecule type" value="Genomic_DNA"/>
</dbReference>
<dbReference type="InterPro" id="IPR016135">
    <property type="entry name" value="UBQ-conjugating_enzyme/RWD"/>
</dbReference>
<dbReference type="PROSITE" id="PS50127">
    <property type="entry name" value="UBC_2"/>
    <property type="match status" value="1"/>
</dbReference>
<dbReference type="FunFam" id="3.10.110.10:FF:000109">
    <property type="entry name" value="Ubiquitin-conjugating enzyme E2 J2-like"/>
    <property type="match status" value="1"/>
</dbReference>
<name>F9W8Y1_TRYCI</name>
<dbReference type="PANTHER" id="PTHR24067">
    <property type="entry name" value="UBIQUITIN-CONJUGATING ENZYME E2"/>
    <property type="match status" value="1"/>
</dbReference>
<organism evidence="3 4">
    <name type="scientific">Trypanosoma congolense (strain IL3000)</name>
    <dbReference type="NCBI Taxonomy" id="1068625"/>
    <lineage>
        <taxon>Eukaryota</taxon>
        <taxon>Discoba</taxon>
        <taxon>Euglenozoa</taxon>
        <taxon>Kinetoplastea</taxon>
        <taxon>Metakinetoplastina</taxon>
        <taxon>Trypanosomatida</taxon>
        <taxon>Trypanosomatidae</taxon>
        <taxon>Trypanosoma</taxon>
        <taxon>Nannomonas</taxon>
    </lineage>
</organism>
<proteinExistence type="predicted"/>
<reference evidence="4" key="1">
    <citation type="submission" date="2011-07" db="EMBL/GenBank/DDBJ databases">
        <title>Divergent evolution of antigenic variation in African trypanosomes.</title>
        <authorList>
            <person name="Jackson A.P."/>
            <person name="Berry A."/>
            <person name="Allison H.C."/>
            <person name="Burton P."/>
            <person name="Anderson J."/>
            <person name="Aslett M."/>
            <person name="Brown R."/>
            <person name="Corton N."/>
            <person name="Harris D."/>
            <person name="Hauser H."/>
            <person name="Gamble J."/>
            <person name="Gilderthorp R."/>
            <person name="McQuillan J."/>
            <person name="Quail M.A."/>
            <person name="Sanders M."/>
            <person name="Van Tonder A."/>
            <person name="Ginger M.L."/>
            <person name="Donelson J.E."/>
            <person name="Field M.C."/>
            <person name="Barry J.D."/>
            <person name="Berriman M."/>
            <person name="Hertz-Fowler C."/>
        </authorList>
    </citation>
    <scope>NUCLEOTIDE SEQUENCE [LARGE SCALE GENOMIC DNA]</scope>
    <source>
        <strain evidence="4">IL3000</strain>
    </source>
</reference>
<dbReference type="Gene3D" id="3.10.110.10">
    <property type="entry name" value="Ubiquitin Conjugating Enzyme"/>
    <property type="match status" value="1"/>
</dbReference>
<dbReference type="SMART" id="SM00212">
    <property type="entry name" value="UBCc"/>
    <property type="match status" value="1"/>
</dbReference>